<dbReference type="Proteomes" id="UP000015104">
    <property type="component" value="Unassembled WGS sequence"/>
</dbReference>
<reference evidence="2" key="1">
    <citation type="submission" date="2011-08" db="EMBL/GenBank/DDBJ databases">
        <authorList>
            <person name="Rombauts S."/>
        </authorList>
    </citation>
    <scope>NUCLEOTIDE SEQUENCE</scope>
    <source>
        <strain evidence="2">London</strain>
    </source>
</reference>
<dbReference type="HOGENOM" id="CLU_3415435_0_0_1"/>
<sequence length="27" mass="3036">MVSLESFGFVKTRICYPFGISIIVQSI</sequence>
<organism evidence="1 2">
    <name type="scientific">Tetranychus urticae</name>
    <name type="common">Two-spotted spider mite</name>
    <dbReference type="NCBI Taxonomy" id="32264"/>
    <lineage>
        <taxon>Eukaryota</taxon>
        <taxon>Metazoa</taxon>
        <taxon>Ecdysozoa</taxon>
        <taxon>Arthropoda</taxon>
        <taxon>Chelicerata</taxon>
        <taxon>Arachnida</taxon>
        <taxon>Acari</taxon>
        <taxon>Acariformes</taxon>
        <taxon>Trombidiformes</taxon>
        <taxon>Prostigmata</taxon>
        <taxon>Eleutherengona</taxon>
        <taxon>Raphignathae</taxon>
        <taxon>Tetranychoidea</taxon>
        <taxon>Tetranychidae</taxon>
        <taxon>Tetranychus</taxon>
    </lineage>
</organism>
<proteinExistence type="predicted"/>
<accession>T1KJ20</accession>
<dbReference type="AlphaFoldDB" id="T1KJ20"/>
<reference evidence="1" key="2">
    <citation type="submission" date="2015-06" db="UniProtKB">
        <authorList>
            <consortium name="EnsemblMetazoa"/>
        </authorList>
    </citation>
    <scope>IDENTIFICATION</scope>
</reference>
<name>T1KJ20_TETUR</name>
<evidence type="ECO:0000313" key="2">
    <source>
        <dbReference type="Proteomes" id="UP000015104"/>
    </source>
</evidence>
<protein>
    <submittedName>
        <fullName evidence="1">Uncharacterized protein</fullName>
    </submittedName>
</protein>
<evidence type="ECO:0000313" key="1">
    <source>
        <dbReference type="EnsemblMetazoa" id="tetur12g03450.1"/>
    </source>
</evidence>
<dbReference type="EMBL" id="CAEY01000116">
    <property type="status" value="NOT_ANNOTATED_CDS"/>
    <property type="molecule type" value="Genomic_DNA"/>
</dbReference>
<keyword evidence="2" id="KW-1185">Reference proteome</keyword>
<dbReference type="EnsemblMetazoa" id="tetur12g03450.1">
    <property type="protein sequence ID" value="tetur12g03450.1"/>
    <property type="gene ID" value="tetur12g03450"/>
</dbReference>